<dbReference type="InterPro" id="IPR036388">
    <property type="entry name" value="WH-like_DNA-bd_sf"/>
</dbReference>
<evidence type="ECO:0000259" key="1">
    <source>
        <dbReference type="PROSITE" id="PS50995"/>
    </source>
</evidence>
<dbReference type="InterPro" id="IPR036390">
    <property type="entry name" value="WH_DNA-bd_sf"/>
</dbReference>
<dbReference type="RefSeq" id="WP_344514724.1">
    <property type="nucleotide sequence ID" value="NZ_BAAATU010000031.1"/>
</dbReference>
<proteinExistence type="predicted"/>
<dbReference type="PROSITE" id="PS50995">
    <property type="entry name" value="HTH_MARR_2"/>
    <property type="match status" value="1"/>
</dbReference>
<dbReference type="PRINTS" id="PR00598">
    <property type="entry name" value="HTHMARR"/>
</dbReference>
<dbReference type="PANTHER" id="PTHR33164">
    <property type="entry name" value="TRANSCRIPTIONAL REGULATOR, MARR FAMILY"/>
    <property type="match status" value="1"/>
</dbReference>
<name>A0ABW1GJS5_9ACTN</name>
<dbReference type="EMBL" id="JBHSPU010000013">
    <property type="protein sequence ID" value="MFC5914508.1"/>
    <property type="molecule type" value="Genomic_DNA"/>
</dbReference>
<dbReference type="Proteomes" id="UP001596200">
    <property type="component" value="Unassembled WGS sequence"/>
</dbReference>
<accession>A0ABW1GJS5</accession>
<gene>
    <name evidence="2" type="ORF">ACFP1B_13855</name>
</gene>
<reference evidence="3" key="1">
    <citation type="journal article" date="2019" name="Int. J. Syst. Evol. Microbiol.">
        <title>The Global Catalogue of Microorganisms (GCM) 10K type strain sequencing project: providing services to taxonomists for standard genome sequencing and annotation.</title>
        <authorList>
            <consortium name="The Broad Institute Genomics Platform"/>
            <consortium name="The Broad Institute Genome Sequencing Center for Infectious Disease"/>
            <person name="Wu L."/>
            <person name="Ma J."/>
        </authorList>
    </citation>
    <scope>NUCLEOTIDE SEQUENCE [LARGE SCALE GENOMIC DNA]</scope>
    <source>
        <strain evidence="3">JCM 4147</strain>
    </source>
</reference>
<protein>
    <submittedName>
        <fullName evidence="2">MarR family winged helix-turn-helix transcriptional regulator</fullName>
    </submittedName>
</protein>
<dbReference type="SUPFAM" id="SSF46785">
    <property type="entry name" value="Winged helix' DNA-binding domain"/>
    <property type="match status" value="1"/>
</dbReference>
<dbReference type="Gene3D" id="1.10.10.10">
    <property type="entry name" value="Winged helix-like DNA-binding domain superfamily/Winged helix DNA-binding domain"/>
    <property type="match status" value="1"/>
</dbReference>
<dbReference type="SMART" id="SM00347">
    <property type="entry name" value="HTH_MARR"/>
    <property type="match status" value="1"/>
</dbReference>
<dbReference type="PANTHER" id="PTHR33164:SF43">
    <property type="entry name" value="HTH-TYPE TRANSCRIPTIONAL REPRESSOR YETL"/>
    <property type="match status" value="1"/>
</dbReference>
<comment type="caution">
    <text evidence="2">The sequence shown here is derived from an EMBL/GenBank/DDBJ whole genome shotgun (WGS) entry which is preliminary data.</text>
</comment>
<dbReference type="Pfam" id="PF12802">
    <property type="entry name" value="MarR_2"/>
    <property type="match status" value="1"/>
</dbReference>
<evidence type="ECO:0000313" key="2">
    <source>
        <dbReference type="EMBL" id="MFC5914508.1"/>
    </source>
</evidence>
<dbReference type="InterPro" id="IPR000835">
    <property type="entry name" value="HTH_MarR-typ"/>
</dbReference>
<feature type="domain" description="HTH marR-type" evidence="1">
    <location>
        <begin position="21"/>
        <end position="152"/>
    </location>
</feature>
<evidence type="ECO:0000313" key="3">
    <source>
        <dbReference type="Proteomes" id="UP001596200"/>
    </source>
</evidence>
<keyword evidence="3" id="KW-1185">Reference proteome</keyword>
<sequence length="161" mass="17156">MSHGPASDLARAQVGDELDEPLSTMDALVQLSFLVQGILARACAEEDLSLIQVRLLGILRDRTCGSLELARHVGLDKSSMTGLVSRAQKRGLVHREPSPHDGRAVLVSLTPLGREVSDRCGAEIARQIGDLTSGLTEAERSRMRAVATKLLHAAPAAHGAH</sequence>
<organism evidence="2 3">
    <name type="scientific">Streptomyces pulveraceus</name>
    <dbReference type="NCBI Taxonomy" id="68258"/>
    <lineage>
        <taxon>Bacteria</taxon>
        <taxon>Bacillati</taxon>
        <taxon>Actinomycetota</taxon>
        <taxon>Actinomycetes</taxon>
        <taxon>Kitasatosporales</taxon>
        <taxon>Streptomycetaceae</taxon>
        <taxon>Streptomyces</taxon>
    </lineage>
</organism>
<dbReference type="InterPro" id="IPR039422">
    <property type="entry name" value="MarR/SlyA-like"/>
</dbReference>